<accession>A0ABD3PPW2</accession>
<dbReference type="Proteomes" id="UP001530400">
    <property type="component" value="Unassembled WGS sequence"/>
</dbReference>
<evidence type="ECO:0008006" key="4">
    <source>
        <dbReference type="Google" id="ProtNLM"/>
    </source>
</evidence>
<dbReference type="CDD" id="cd19671">
    <property type="entry name" value="UBR-box_UBR4_5_6_7"/>
    <property type="match status" value="1"/>
</dbReference>
<name>A0ABD3PPW2_9STRA</name>
<gene>
    <name evidence="2" type="ORF">ACHAWO_004812</name>
</gene>
<feature type="region of interest" description="Disordered" evidence="1">
    <location>
        <begin position="511"/>
        <end position="551"/>
    </location>
</feature>
<feature type="region of interest" description="Disordered" evidence="1">
    <location>
        <begin position="145"/>
        <end position="172"/>
    </location>
</feature>
<comment type="caution">
    <text evidence="2">The sequence shown here is derived from an EMBL/GenBank/DDBJ whole genome shotgun (WGS) entry which is preliminary data.</text>
</comment>
<feature type="compositionally biased region" description="Polar residues" evidence="1">
    <location>
        <begin position="161"/>
        <end position="172"/>
    </location>
</feature>
<feature type="compositionally biased region" description="Basic and acidic residues" evidence="1">
    <location>
        <begin position="515"/>
        <end position="526"/>
    </location>
</feature>
<evidence type="ECO:0000313" key="3">
    <source>
        <dbReference type="Proteomes" id="UP001530400"/>
    </source>
</evidence>
<keyword evidence="3" id="KW-1185">Reference proteome</keyword>
<dbReference type="AlphaFoldDB" id="A0ABD3PPW2"/>
<evidence type="ECO:0000256" key="1">
    <source>
        <dbReference type="SAM" id="MobiDB-lite"/>
    </source>
</evidence>
<sequence length="586" mass="64250">MDSPSNDAPCGYLCTHAITGSTHPAYQSIYVCETCRLSADDGRDELDARAFCICECCAEVCHADHNVEFVGMGPCTCDCSLLCSADVAEESSAEQMGDGREVKSAAARHQVCKLVEVSQDEASRLGFEDGSRMLNAPIPITVPSVRNLLPSERDPDDLNSDDASYSEPSSEWTTPQCIECNSTMKGYTIGSFTISSLSSNQGFEQCQNLIRQAETLVQESRDTFWVPIGDNGEAMDNGEQLSDLELLAKDIYLRHIKAYNLNTQNPGNNLNQKSLNVKRSDNEASISGAEWWVQVKPAGSTKTPVDLHYDKDEALAESFCIGSFPTLSTVTYLTGESANNTQYKDDGESKGGMDTVPTVVFPHTYHDDEDQPISSMLLSRPVRGKHLVFDGRLLHGAPGHPALRFSRSDASAARSDDISPLRVTFLVNIWRTGRPAGVQILPSEIRTKIQSSAGSREKSLYGSSLEFEKRPVPQYVAPSKLSIAFSAEVPLDTQIILPFVSKGATWISDDEAEDTADKMDSNEDLKSTMMKGDANEDGFGSDNNEEEEDDDLFLCLPQFASSEYLDDEADTAVFLFQTDNQARLVR</sequence>
<organism evidence="2 3">
    <name type="scientific">Cyclotella atomus</name>
    <dbReference type="NCBI Taxonomy" id="382360"/>
    <lineage>
        <taxon>Eukaryota</taxon>
        <taxon>Sar</taxon>
        <taxon>Stramenopiles</taxon>
        <taxon>Ochrophyta</taxon>
        <taxon>Bacillariophyta</taxon>
        <taxon>Coscinodiscophyceae</taxon>
        <taxon>Thalassiosirophycidae</taxon>
        <taxon>Stephanodiscales</taxon>
        <taxon>Stephanodiscaceae</taxon>
        <taxon>Cyclotella</taxon>
    </lineage>
</organism>
<reference evidence="2 3" key="1">
    <citation type="submission" date="2024-10" db="EMBL/GenBank/DDBJ databases">
        <title>Updated reference genomes for cyclostephanoid diatoms.</title>
        <authorList>
            <person name="Roberts W.R."/>
            <person name="Alverson A.J."/>
        </authorList>
    </citation>
    <scope>NUCLEOTIDE SEQUENCE [LARGE SCALE GENOMIC DNA]</scope>
    <source>
        <strain evidence="2 3">AJA010-31</strain>
    </source>
</reference>
<protein>
    <recommendedName>
        <fullName evidence="4">UBR-type domain-containing protein</fullName>
    </recommendedName>
</protein>
<evidence type="ECO:0000313" key="2">
    <source>
        <dbReference type="EMBL" id="KAL3790055.1"/>
    </source>
</evidence>
<proteinExistence type="predicted"/>
<dbReference type="EMBL" id="JALLPJ020000511">
    <property type="protein sequence ID" value="KAL3790055.1"/>
    <property type="molecule type" value="Genomic_DNA"/>
</dbReference>